<evidence type="ECO:0000313" key="2">
    <source>
        <dbReference type="EMBL" id="CAB4685814.1"/>
    </source>
</evidence>
<sequence>MDVATTTSIDVATTTSIDVATTTSMDVATTPSIDVAITKLDYFKRKLTSDSGSLSVVIIGLFLITVASLMVMSDIASIFVAKRSLIQATEAAAQRGVHTLDESAYYVGKGTMFTAPLAVINNSPHRTVPIDCNRAVLNVMLELRNWSNDDDSMKRNELKGIVLTDLQCDGTSLEISTYAEVVFPFRVPFTRMDSAFLTANAGTTNEVQEGFYLFGIRLH</sequence>
<name>A0A6J6NM18_9ZZZZ</name>
<organism evidence="2">
    <name type="scientific">freshwater metagenome</name>
    <dbReference type="NCBI Taxonomy" id="449393"/>
    <lineage>
        <taxon>unclassified sequences</taxon>
        <taxon>metagenomes</taxon>
        <taxon>ecological metagenomes</taxon>
    </lineage>
</organism>
<protein>
    <submittedName>
        <fullName evidence="2">Unannotated protein</fullName>
    </submittedName>
</protein>
<evidence type="ECO:0000256" key="1">
    <source>
        <dbReference type="SAM" id="Phobius"/>
    </source>
</evidence>
<keyword evidence="1" id="KW-1133">Transmembrane helix</keyword>
<keyword evidence="1" id="KW-0472">Membrane</keyword>
<accession>A0A6J6NM18</accession>
<proteinExistence type="predicted"/>
<evidence type="ECO:0000313" key="3">
    <source>
        <dbReference type="EMBL" id="CAB4832187.1"/>
    </source>
</evidence>
<feature type="transmembrane region" description="Helical" evidence="1">
    <location>
        <begin position="54"/>
        <end position="80"/>
    </location>
</feature>
<dbReference type="EMBL" id="CAFABF010000075">
    <property type="protein sequence ID" value="CAB4832187.1"/>
    <property type="molecule type" value="Genomic_DNA"/>
</dbReference>
<reference evidence="2" key="1">
    <citation type="submission" date="2020-05" db="EMBL/GenBank/DDBJ databases">
        <authorList>
            <person name="Chiriac C."/>
            <person name="Salcher M."/>
            <person name="Ghai R."/>
            <person name="Kavagutti S V."/>
        </authorList>
    </citation>
    <scope>NUCLEOTIDE SEQUENCE</scope>
</reference>
<keyword evidence="1" id="KW-0812">Transmembrane</keyword>
<dbReference type="EMBL" id="CAEZXG010000068">
    <property type="protein sequence ID" value="CAB4685814.1"/>
    <property type="molecule type" value="Genomic_DNA"/>
</dbReference>
<dbReference type="AlphaFoldDB" id="A0A6J6NM18"/>
<gene>
    <name evidence="2" type="ORF">UFOPK2359_00972</name>
    <name evidence="3" type="ORF">UFOPK3167_01133</name>
</gene>